<evidence type="ECO:0000313" key="3">
    <source>
        <dbReference type="Proteomes" id="UP000001876"/>
    </source>
</evidence>
<dbReference type="OMA" id="HTGHQHW"/>
<proteinExistence type="predicted"/>
<gene>
    <name evidence="2" type="ORF">MICPUCDRAFT_55584</name>
</gene>
<keyword evidence="3" id="KW-1185">Reference proteome</keyword>
<keyword evidence="1" id="KW-0812">Transmembrane</keyword>
<protein>
    <submittedName>
        <fullName evidence="2">Predicted protein</fullName>
    </submittedName>
</protein>
<evidence type="ECO:0000313" key="2">
    <source>
        <dbReference type="EMBL" id="EEH59493.1"/>
    </source>
</evidence>
<feature type="transmembrane region" description="Helical" evidence="1">
    <location>
        <begin position="66"/>
        <end position="87"/>
    </location>
</feature>
<sequence>MRRGRGLPSKITGRMTGEVNWVDVEPGARVIRATIPTVNCRSFADTLRSTSKARRRRRGGVRKIRLCIYFLYICISIRVLHLLATWYPGDETLRAFSESPIKLMFSRSGISFGTWQAFHFAGEIKIDAEDSAIRQKKRAYMVQGDIVERPKWSEELNVTQEAVVALEPPPPLGVGRSCFFRVHHDEAKITFYDDGRVIIHALEIVKSPRGVTDHISIDDLLCVHFRAMTKSSHQNLLTQGIQVANKVSATSDNNILPQVPDVIPDSTSGRVLMLNSATTLEMLSEYHRTLLNHQAYAEHHHYGLVLALVKAETLAGRSGKFAKHLALGVHAAQTYIPGRVTMGLAWNTIYAWHASWQPFSVYGDMWELDKDILFGDTGQIWLNTGLLCARPTRWTVNFTQRVVNAVFSEFSSHDIEVPLSKQTPGSIFSDAGNHIPVAYGFQRDQPAVWHVLSQTWAMENNLPYRAQGCKAWYQACNPRENPIECWHWCHWDPLQRVITRDGHWKGLESINFLSHVQLISQSGASKATPRFSSRNVDSPPLHRMCLRSCFSVLARLWMGSCSLLTGGASFCWPADVDKMSLCHGLGCLEQMTDHGGGWIKHTGHQHWRDVLPSCIPIEETEAALEQTDHTALCTQT</sequence>
<evidence type="ECO:0000256" key="1">
    <source>
        <dbReference type="SAM" id="Phobius"/>
    </source>
</evidence>
<dbReference type="GeneID" id="9681760"/>
<dbReference type="RefSeq" id="XP_003056117.1">
    <property type="nucleotide sequence ID" value="XM_003056071.1"/>
</dbReference>
<reference evidence="2 3" key="1">
    <citation type="journal article" date="2009" name="Science">
        <title>Green evolution and dynamic adaptations revealed by genomes of the marine picoeukaryotes Micromonas.</title>
        <authorList>
            <person name="Worden A.Z."/>
            <person name="Lee J.H."/>
            <person name="Mock T."/>
            <person name="Rouze P."/>
            <person name="Simmons M.P."/>
            <person name="Aerts A.L."/>
            <person name="Allen A.E."/>
            <person name="Cuvelier M.L."/>
            <person name="Derelle E."/>
            <person name="Everett M.V."/>
            <person name="Foulon E."/>
            <person name="Grimwood J."/>
            <person name="Gundlach H."/>
            <person name="Henrissat B."/>
            <person name="Napoli C."/>
            <person name="McDonald S.M."/>
            <person name="Parker M.S."/>
            <person name="Rombauts S."/>
            <person name="Salamov A."/>
            <person name="Von Dassow P."/>
            <person name="Badger J.H."/>
            <person name="Coutinho P.M."/>
            <person name="Demir E."/>
            <person name="Dubchak I."/>
            <person name="Gentemann C."/>
            <person name="Eikrem W."/>
            <person name="Gready J.E."/>
            <person name="John U."/>
            <person name="Lanier W."/>
            <person name="Lindquist E.A."/>
            <person name="Lucas S."/>
            <person name="Mayer K.F."/>
            <person name="Moreau H."/>
            <person name="Not F."/>
            <person name="Otillar R."/>
            <person name="Panaud O."/>
            <person name="Pangilinan J."/>
            <person name="Paulsen I."/>
            <person name="Piegu B."/>
            <person name="Poliakov A."/>
            <person name="Robbens S."/>
            <person name="Schmutz J."/>
            <person name="Toulza E."/>
            <person name="Wyss T."/>
            <person name="Zelensky A."/>
            <person name="Zhou K."/>
            <person name="Armbrust E.V."/>
            <person name="Bhattacharya D."/>
            <person name="Goodenough U.W."/>
            <person name="Van de Peer Y."/>
            <person name="Grigoriev I.V."/>
        </authorList>
    </citation>
    <scope>NUCLEOTIDE SEQUENCE [LARGE SCALE GENOMIC DNA]</scope>
    <source>
        <strain evidence="2 3">CCMP1545</strain>
    </source>
</reference>
<dbReference type="OrthoDB" id="495721at2759"/>
<dbReference type="AlphaFoldDB" id="C1ML57"/>
<dbReference type="KEGG" id="mpp:MICPUCDRAFT_55584"/>
<dbReference type="Proteomes" id="UP000001876">
    <property type="component" value="Unassembled WGS sequence"/>
</dbReference>
<dbReference type="EMBL" id="GG663736">
    <property type="protein sequence ID" value="EEH59493.1"/>
    <property type="molecule type" value="Genomic_DNA"/>
</dbReference>
<keyword evidence="1" id="KW-0472">Membrane</keyword>
<name>C1ML57_MICPC</name>
<organism evidence="3">
    <name type="scientific">Micromonas pusilla (strain CCMP1545)</name>
    <name type="common">Picoplanktonic green alga</name>
    <dbReference type="NCBI Taxonomy" id="564608"/>
    <lineage>
        <taxon>Eukaryota</taxon>
        <taxon>Viridiplantae</taxon>
        <taxon>Chlorophyta</taxon>
        <taxon>Mamiellophyceae</taxon>
        <taxon>Mamiellales</taxon>
        <taxon>Mamiellaceae</taxon>
        <taxon>Micromonas</taxon>
    </lineage>
</organism>
<accession>C1ML57</accession>
<keyword evidence="1" id="KW-1133">Transmembrane helix</keyword>